<sequence length="101" mass="11581">MVSFHLKNFTKQFTYHKDRGTIQLSTDTDLENKMFTTAELKRAKAKKGQGKYKAELVKELQFAEAELNSMIIQNAPETEIALKRIANKCLRDAIVDLLADY</sequence>
<dbReference type="RefSeq" id="YP_010073645.1">
    <property type="nucleotide sequence ID" value="NC_054930.1"/>
</dbReference>
<dbReference type="Proteomes" id="UP000249058">
    <property type="component" value="Segment"/>
</dbReference>
<organism evidence="1 2">
    <name type="scientific">Escherichia phage PP01</name>
    <dbReference type="NCBI Taxonomy" id="2060720"/>
    <lineage>
        <taxon>Viruses</taxon>
        <taxon>Duplodnaviria</taxon>
        <taxon>Heunggongvirae</taxon>
        <taxon>Uroviricota</taxon>
        <taxon>Caudoviricetes</taxon>
        <taxon>Pantevenvirales</taxon>
        <taxon>Straboviridae</taxon>
        <taxon>Tevenvirinae</taxon>
        <taxon>Tequatrovirus</taxon>
        <taxon>Tequatrovirus pp01</taxon>
    </lineage>
</organism>
<protein>
    <submittedName>
        <fullName evidence="1">Uncharacterized protein</fullName>
    </submittedName>
</protein>
<evidence type="ECO:0000313" key="1">
    <source>
        <dbReference type="EMBL" id="BBC14612.1"/>
    </source>
</evidence>
<accession>A0A2Z5WKG3</accession>
<dbReference type="EMBL" id="LC348379">
    <property type="protein sequence ID" value="BBC14612.1"/>
    <property type="molecule type" value="Genomic_DNA"/>
</dbReference>
<proteinExistence type="predicted"/>
<evidence type="ECO:0000313" key="2">
    <source>
        <dbReference type="Proteomes" id="UP000249058"/>
    </source>
</evidence>
<reference evidence="1 2" key="1">
    <citation type="submission" date="2017-12" db="EMBL/GenBank/DDBJ databases">
        <title>Whole genome analysis of Escherichia phage PP01 and T2.</title>
        <authorList>
            <person name="Hoshiga F."/>
            <person name="Yoshizaki K."/>
            <person name="Miyanaga K."/>
            <person name="Tanji Y."/>
        </authorList>
    </citation>
    <scope>NUCLEOTIDE SEQUENCE [LARGE SCALE GENOMIC DNA]</scope>
</reference>
<dbReference type="KEGG" id="vg:65062362"/>
<name>A0A2Z5WKG3_9CAUD</name>
<keyword evidence="2" id="KW-1185">Reference proteome</keyword>
<dbReference type="GeneID" id="65062362"/>